<dbReference type="Proteomes" id="UP000278804">
    <property type="component" value="Chromosome"/>
</dbReference>
<keyword evidence="2" id="KW-0547">Nucleotide-binding</keyword>
<dbReference type="InterPro" id="IPR027417">
    <property type="entry name" value="P-loop_NTPase"/>
</dbReference>
<dbReference type="RefSeq" id="WP_125163930.1">
    <property type="nucleotide sequence ID" value="NZ_CP034234.1"/>
</dbReference>
<dbReference type="Gene3D" id="1.10.8.60">
    <property type="match status" value="1"/>
</dbReference>
<dbReference type="InterPro" id="IPR051314">
    <property type="entry name" value="AAA_ATPase_RarA/MGS1/WRNIP1"/>
</dbReference>
<evidence type="ECO:0000256" key="1">
    <source>
        <dbReference type="ARBA" id="ARBA00008959"/>
    </source>
</evidence>
<dbReference type="InterPro" id="IPR021886">
    <property type="entry name" value="MgsA_C"/>
</dbReference>
<dbReference type="CDD" id="cd00009">
    <property type="entry name" value="AAA"/>
    <property type="match status" value="1"/>
</dbReference>
<dbReference type="PANTHER" id="PTHR13779">
    <property type="entry name" value="WERNER HELICASE-INTERACTING PROTEIN 1 FAMILY MEMBER"/>
    <property type="match status" value="1"/>
</dbReference>
<dbReference type="GO" id="GO:0000731">
    <property type="term" value="P:DNA synthesis involved in DNA repair"/>
    <property type="evidence" value="ECO:0007669"/>
    <property type="project" value="TreeGrafter"/>
</dbReference>
<dbReference type="PANTHER" id="PTHR13779:SF7">
    <property type="entry name" value="ATPASE WRNIP1"/>
    <property type="match status" value="1"/>
</dbReference>
<dbReference type="GO" id="GO:0006261">
    <property type="term" value="P:DNA-templated DNA replication"/>
    <property type="evidence" value="ECO:0007669"/>
    <property type="project" value="TreeGrafter"/>
</dbReference>
<dbReference type="InterPro" id="IPR003593">
    <property type="entry name" value="AAA+_ATPase"/>
</dbReference>
<dbReference type="Gene3D" id="1.20.272.10">
    <property type="match status" value="1"/>
</dbReference>
<feature type="domain" description="AAA+ ATPase" evidence="4">
    <location>
        <begin position="38"/>
        <end position="150"/>
    </location>
</feature>
<dbReference type="InterPro" id="IPR003959">
    <property type="entry name" value="ATPase_AAA_core"/>
</dbReference>
<dbReference type="CDD" id="cd18139">
    <property type="entry name" value="HLD_clamp_RarA"/>
    <property type="match status" value="1"/>
</dbReference>
<name>A0A3S8RLG5_9FIRM</name>
<keyword evidence="3" id="KW-0067">ATP-binding</keyword>
<organism evidence="5 6">
    <name type="scientific">Erysipelothrix piscisicarius</name>
    <dbReference type="NCBI Taxonomy" id="2485784"/>
    <lineage>
        <taxon>Bacteria</taxon>
        <taxon>Bacillati</taxon>
        <taxon>Bacillota</taxon>
        <taxon>Erysipelotrichia</taxon>
        <taxon>Erysipelotrichales</taxon>
        <taxon>Erysipelotrichaceae</taxon>
        <taxon>Erysipelothrix</taxon>
    </lineage>
</organism>
<proteinExistence type="inferred from homology"/>
<dbReference type="GO" id="GO:0005524">
    <property type="term" value="F:ATP binding"/>
    <property type="evidence" value="ECO:0007669"/>
    <property type="project" value="UniProtKB-KW"/>
</dbReference>
<protein>
    <submittedName>
        <fullName evidence="5">Replication-associated recombination protein A</fullName>
    </submittedName>
</protein>
<dbReference type="FunFam" id="1.20.272.10:FF:000001">
    <property type="entry name" value="Putative AAA family ATPase"/>
    <property type="match status" value="1"/>
</dbReference>
<dbReference type="GO" id="GO:0016887">
    <property type="term" value="F:ATP hydrolysis activity"/>
    <property type="evidence" value="ECO:0007669"/>
    <property type="project" value="InterPro"/>
</dbReference>
<dbReference type="KEGG" id="eri:EEI45_01940"/>
<accession>A0A3S8RLG5</accession>
<dbReference type="GO" id="GO:0008047">
    <property type="term" value="F:enzyme activator activity"/>
    <property type="evidence" value="ECO:0007669"/>
    <property type="project" value="TreeGrafter"/>
</dbReference>
<evidence type="ECO:0000313" key="5">
    <source>
        <dbReference type="EMBL" id="AZK43713.1"/>
    </source>
</evidence>
<dbReference type="Pfam" id="PF00004">
    <property type="entry name" value="AAA"/>
    <property type="match status" value="1"/>
</dbReference>
<evidence type="ECO:0000256" key="2">
    <source>
        <dbReference type="ARBA" id="ARBA00022741"/>
    </source>
</evidence>
<dbReference type="Gene3D" id="1.10.3710.10">
    <property type="entry name" value="DNA polymerase III clamp loader subunits, C-terminal domain"/>
    <property type="match status" value="1"/>
</dbReference>
<evidence type="ECO:0000256" key="3">
    <source>
        <dbReference type="ARBA" id="ARBA00022840"/>
    </source>
</evidence>
<comment type="similarity">
    <text evidence="1">Belongs to the AAA ATPase family. RarA/MGS1/WRNIP1 subfamily.</text>
</comment>
<dbReference type="GO" id="GO:0003677">
    <property type="term" value="F:DNA binding"/>
    <property type="evidence" value="ECO:0007669"/>
    <property type="project" value="InterPro"/>
</dbReference>
<evidence type="ECO:0000259" key="4">
    <source>
        <dbReference type="SMART" id="SM00382"/>
    </source>
</evidence>
<dbReference type="AlphaFoldDB" id="A0A3S8RLG5"/>
<dbReference type="GO" id="GO:0017116">
    <property type="term" value="F:single-stranded DNA helicase activity"/>
    <property type="evidence" value="ECO:0007669"/>
    <property type="project" value="TreeGrafter"/>
</dbReference>
<gene>
    <name evidence="5" type="ORF">EEI45_01940</name>
</gene>
<dbReference type="SUPFAM" id="SSF48019">
    <property type="entry name" value="post-AAA+ oligomerization domain-like"/>
    <property type="match status" value="1"/>
</dbReference>
<evidence type="ECO:0000313" key="6">
    <source>
        <dbReference type="Proteomes" id="UP000278804"/>
    </source>
</evidence>
<keyword evidence="6" id="KW-1185">Reference proteome</keyword>
<dbReference type="SMART" id="SM00382">
    <property type="entry name" value="AAA"/>
    <property type="match status" value="1"/>
</dbReference>
<reference evidence="5 6" key="1">
    <citation type="journal article" date="2020" name="Int. J. Syst. Evol. Microbiol.">
        <title>Description of Erysipelothrix piscisicarius sp. nov., an emergent fish pathogen, and assessment of virulence using a tiger barb (Puntigrus tetrazona) infection model.</title>
        <authorList>
            <person name="Pomaranski E.K."/>
            <person name="Griffin M.J."/>
            <person name="Camus A.C."/>
            <person name="Armwood A.R."/>
            <person name="Shelley J."/>
            <person name="Waldbieser G.C."/>
            <person name="LaFrentz B.R."/>
            <person name="Garcia J.C."/>
            <person name="Yanong R."/>
            <person name="Soto E."/>
        </authorList>
    </citation>
    <scope>NUCLEOTIDE SEQUENCE [LARGE SCALE GENOMIC DNA]</scope>
    <source>
        <strain evidence="5 6">15TAL0474</strain>
    </source>
</reference>
<dbReference type="InterPro" id="IPR032423">
    <property type="entry name" value="AAA_assoc_2"/>
</dbReference>
<dbReference type="Gene3D" id="3.40.50.300">
    <property type="entry name" value="P-loop containing nucleotide triphosphate hydrolases"/>
    <property type="match status" value="1"/>
</dbReference>
<dbReference type="SUPFAM" id="SSF52540">
    <property type="entry name" value="P-loop containing nucleoside triphosphate hydrolases"/>
    <property type="match status" value="1"/>
</dbReference>
<dbReference type="EMBL" id="CP034234">
    <property type="protein sequence ID" value="AZK43713.1"/>
    <property type="molecule type" value="Genomic_DNA"/>
</dbReference>
<dbReference type="InterPro" id="IPR008921">
    <property type="entry name" value="DNA_pol3_clamp-load_cplx_C"/>
</dbReference>
<dbReference type="Pfam" id="PF16193">
    <property type="entry name" value="AAA_assoc_2"/>
    <property type="match status" value="1"/>
</dbReference>
<sequence>MNKPLAFRVRPETIDDIIGQEHLLGENQILRNVVESGNLHSMIFFGPPGTGKTTTAMAIANSLKRPYRLFNAVTDNKKKLDALFLEAEMSSGLVVIIDEVHRLNKDKQDILLPHVESGLITMIGATTANPYFSINPAIRSRVHLFEFKPLSYNNIVSILKRAASVFENNQIIQEDVLESIASSCNGDARYALNALDLLAQSTRDDVITEKHLEKLSLSVNISMDKDSDNHYDALSAFQKSIRGSDVQAALYYLAKLIHVGDMDSIERRLIAIAYEDIGLANPALCARVVTAIDAAKRIGFPEAKLPLSVVVIECALSPKSKAGEHGIDAALKTVRETAHQVPQYLRLNAVGVDDQDMYDYDRSDLWHKIQYLPDELKDEEFYRPQNLNSAEKTYASNYEQLKKVQRTNKLRKLKEKKKP</sequence>
<dbReference type="Pfam" id="PF12002">
    <property type="entry name" value="MgsA_C"/>
    <property type="match status" value="1"/>
</dbReference>